<organism evidence="1 2">
    <name type="scientific">Talaromyces atroroseus</name>
    <dbReference type="NCBI Taxonomy" id="1441469"/>
    <lineage>
        <taxon>Eukaryota</taxon>
        <taxon>Fungi</taxon>
        <taxon>Dikarya</taxon>
        <taxon>Ascomycota</taxon>
        <taxon>Pezizomycotina</taxon>
        <taxon>Eurotiomycetes</taxon>
        <taxon>Eurotiomycetidae</taxon>
        <taxon>Eurotiales</taxon>
        <taxon>Trichocomaceae</taxon>
        <taxon>Talaromyces</taxon>
        <taxon>Talaromyces sect. Trachyspermi</taxon>
    </lineage>
</organism>
<dbReference type="AlphaFoldDB" id="A0A225AD09"/>
<dbReference type="Proteomes" id="UP000214365">
    <property type="component" value="Unassembled WGS sequence"/>
</dbReference>
<reference evidence="1 2" key="1">
    <citation type="submission" date="2015-06" db="EMBL/GenBank/DDBJ databases">
        <title>Talaromyces atroroseus IBT 11181 draft genome.</title>
        <authorList>
            <person name="Rasmussen K.B."/>
            <person name="Rasmussen S."/>
            <person name="Petersen B."/>
            <person name="Sicheritz-Ponten T."/>
            <person name="Mortensen U.H."/>
            <person name="Thrane U."/>
        </authorList>
    </citation>
    <scope>NUCLEOTIDE SEQUENCE [LARGE SCALE GENOMIC DNA]</scope>
    <source>
        <strain evidence="1 2">IBT 11181</strain>
    </source>
</reference>
<evidence type="ECO:0000313" key="2">
    <source>
        <dbReference type="Proteomes" id="UP000214365"/>
    </source>
</evidence>
<protein>
    <submittedName>
        <fullName evidence="1">Uncharacterized protein</fullName>
    </submittedName>
</protein>
<evidence type="ECO:0000313" key="1">
    <source>
        <dbReference type="EMBL" id="OKL56813.1"/>
    </source>
</evidence>
<name>A0A225AD09_TALAT</name>
<dbReference type="PANTHER" id="PTHR37490:SF3">
    <property type="entry name" value="DUF3431 DOMAIN CONTAINING PROTEIN"/>
    <property type="match status" value="1"/>
</dbReference>
<sequence length="475" mass="53269">MRRPVLVAVCLFALLVATWRLYLNNHWRSIPQKIGLGDVLDSQGGNDITTTSSNDSSYHYYKPDGSPAPPFNVSAFEVGVPKKQGSKYSKTLVIAQLKADNTTWTKSEEMVRSGWEVAAYVVDDSNAPLHPPKNKGHEAMVYLTYIIDHYDDLPDIMAFMHAHQFAWHNEDIFNFDASEMLRRLSLERVVREGYMNMRCLWTPGCPNWLHPGAINEDGGKKEENIIAEAWSEIFPDMPVPQVLSQPCCAQFALSRERVRAIPRERYVYYREWLLHTKLRDAMSGRVWEYLWHVVFTGQDVSCPSPNACLCDGFGICFGGEDKARFYYETLWRIRDATNELGQWQEKAGALDEDARITLSLDEMADAEPAPGDNHGILLMAEVEEKTAQLAKLKKQALEKGADPVYRAWSAGHGAAQSRAARQHALFLRQEGSGAAPTEGATKPTTSAASLLLLRECIVLTVDSDVAPTLPNFPGF</sequence>
<gene>
    <name evidence="1" type="ORF">UA08_07751</name>
</gene>
<dbReference type="EMBL" id="LFMY01000013">
    <property type="protein sequence ID" value="OKL56813.1"/>
    <property type="molecule type" value="Genomic_DNA"/>
</dbReference>
<keyword evidence="2" id="KW-1185">Reference proteome</keyword>
<dbReference type="GeneID" id="31007507"/>
<dbReference type="Pfam" id="PF11913">
    <property type="entry name" value="DUF3431"/>
    <property type="match status" value="1"/>
</dbReference>
<dbReference type="InterPro" id="IPR021838">
    <property type="entry name" value="DUF3431"/>
</dbReference>
<dbReference type="PANTHER" id="PTHR37490">
    <property type="entry name" value="EXPRESSED PROTEIN"/>
    <property type="match status" value="1"/>
</dbReference>
<dbReference type="OrthoDB" id="426718at2759"/>
<proteinExistence type="predicted"/>
<comment type="caution">
    <text evidence="1">The sequence shown here is derived from an EMBL/GenBank/DDBJ whole genome shotgun (WGS) entry which is preliminary data.</text>
</comment>
<accession>A0A225AD09</accession>
<dbReference type="RefSeq" id="XP_020116934.1">
    <property type="nucleotide sequence ID" value="XM_020262974.1"/>
</dbReference>